<feature type="transmembrane region" description="Helical" evidence="6">
    <location>
        <begin position="114"/>
        <end position="138"/>
    </location>
</feature>
<name>A0A9P7QH82_9HYPO</name>
<evidence type="ECO:0000256" key="6">
    <source>
        <dbReference type="SAM" id="Phobius"/>
    </source>
</evidence>
<gene>
    <name evidence="8" type="ORF">E4U09_001657</name>
</gene>
<dbReference type="Proteomes" id="UP000707071">
    <property type="component" value="Unassembled WGS sequence"/>
</dbReference>
<evidence type="ECO:0000259" key="7">
    <source>
        <dbReference type="PROSITE" id="PS51751"/>
    </source>
</evidence>
<proteinExistence type="predicted"/>
<comment type="subcellular location">
    <subcellularLocation>
        <location evidence="1">Membrane</location>
        <topology evidence="1">Multi-pass membrane protein</topology>
    </subcellularLocation>
</comment>
<keyword evidence="3 5" id="KW-1133">Transmembrane helix</keyword>
<evidence type="ECO:0000313" key="9">
    <source>
        <dbReference type="Proteomes" id="UP000707071"/>
    </source>
</evidence>
<evidence type="ECO:0000313" key="8">
    <source>
        <dbReference type="EMBL" id="KAG6296725.1"/>
    </source>
</evidence>
<sequence>MSSSIRDKVYLPIVAVQLVGTLVLDLLPLYPPSLWQSPSSPLHSLLSLRTWWTSYSGDPYFATLTPEPWLEGFLYVEALVQFPLTAYLVWKFSQGLGLGLGLGQRRMSSGPTELAGLAYGCVTFMGALACCCDLWHMGPERVRGDCWGRLFWGTYLPFCVVPAVMAVDMFLRLLPRVQSTESTALRATK</sequence>
<reference evidence="8 9" key="1">
    <citation type="journal article" date="2020" name="bioRxiv">
        <title>Whole genome comparisons of ergot fungi reveals the divergence and evolution of species within the genus Claviceps are the result of varying mechanisms driving genome evolution and host range expansion.</title>
        <authorList>
            <person name="Wyka S.A."/>
            <person name="Mondo S.J."/>
            <person name="Liu M."/>
            <person name="Dettman J."/>
            <person name="Nalam V."/>
            <person name="Broders K.D."/>
        </authorList>
    </citation>
    <scope>NUCLEOTIDE SEQUENCE [LARGE SCALE GENOMIC DNA]</scope>
    <source>
        <strain evidence="8 9">Clav52</strain>
    </source>
</reference>
<accession>A0A9P7QH82</accession>
<dbReference type="EMBL" id="SRRH01000164">
    <property type="protein sequence ID" value="KAG6296725.1"/>
    <property type="molecule type" value="Genomic_DNA"/>
</dbReference>
<keyword evidence="9" id="KW-1185">Reference proteome</keyword>
<dbReference type="InterPro" id="IPR033118">
    <property type="entry name" value="EXPERA"/>
</dbReference>
<dbReference type="AlphaFoldDB" id="A0A9P7QH82"/>
<evidence type="ECO:0000256" key="2">
    <source>
        <dbReference type="ARBA" id="ARBA00022692"/>
    </source>
</evidence>
<dbReference type="GO" id="GO:0016020">
    <property type="term" value="C:membrane"/>
    <property type="evidence" value="ECO:0007669"/>
    <property type="project" value="UniProtKB-SubCell"/>
</dbReference>
<keyword evidence="4 5" id="KW-0472">Membrane</keyword>
<evidence type="ECO:0000256" key="1">
    <source>
        <dbReference type="ARBA" id="ARBA00004141"/>
    </source>
</evidence>
<keyword evidence="2 5" id="KW-0812">Transmembrane</keyword>
<evidence type="ECO:0000256" key="5">
    <source>
        <dbReference type="PROSITE-ProRule" id="PRU01087"/>
    </source>
</evidence>
<evidence type="ECO:0000256" key="4">
    <source>
        <dbReference type="ARBA" id="ARBA00023136"/>
    </source>
</evidence>
<organism evidence="8 9">
    <name type="scientific">Claviceps aff. purpurea</name>
    <dbReference type="NCBI Taxonomy" id="1967640"/>
    <lineage>
        <taxon>Eukaryota</taxon>
        <taxon>Fungi</taxon>
        <taxon>Dikarya</taxon>
        <taxon>Ascomycota</taxon>
        <taxon>Pezizomycotina</taxon>
        <taxon>Sordariomycetes</taxon>
        <taxon>Hypocreomycetidae</taxon>
        <taxon>Hypocreales</taxon>
        <taxon>Clavicipitaceae</taxon>
        <taxon>Claviceps</taxon>
    </lineage>
</organism>
<protein>
    <recommendedName>
        <fullName evidence="7">EXPERA domain-containing protein</fullName>
    </recommendedName>
</protein>
<evidence type="ECO:0000256" key="3">
    <source>
        <dbReference type="ARBA" id="ARBA00022989"/>
    </source>
</evidence>
<feature type="transmembrane region" description="Helical" evidence="6">
    <location>
        <begin position="73"/>
        <end position="93"/>
    </location>
</feature>
<dbReference type="Pfam" id="PF05241">
    <property type="entry name" value="EBP"/>
    <property type="match status" value="1"/>
</dbReference>
<feature type="transmembrane region" description="Helical" evidence="6">
    <location>
        <begin position="150"/>
        <end position="171"/>
    </location>
</feature>
<dbReference type="PROSITE" id="PS51751">
    <property type="entry name" value="EXPERA"/>
    <property type="match status" value="1"/>
</dbReference>
<comment type="caution">
    <text evidence="8">The sequence shown here is derived from an EMBL/GenBank/DDBJ whole genome shotgun (WGS) entry which is preliminary data.</text>
</comment>
<feature type="domain" description="EXPERA" evidence="7">
    <location>
        <begin position="6"/>
        <end position="166"/>
    </location>
</feature>
<feature type="transmembrane region" description="Helical" evidence="6">
    <location>
        <begin position="9"/>
        <end position="30"/>
    </location>
</feature>